<feature type="transmembrane region" description="Helical" evidence="5">
    <location>
        <begin position="20"/>
        <end position="47"/>
    </location>
</feature>
<evidence type="ECO:0000256" key="5">
    <source>
        <dbReference type="SAM" id="Phobius"/>
    </source>
</evidence>
<gene>
    <name evidence="7" type="ORF">FIBSPDRAFT_730163</name>
</gene>
<dbReference type="Pfam" id="PF04116">
    <property type="entry name" value="FA_hydroxylase"/>
    <property type="match status" value="1"/>
</dbReference>
<keyword evidence="4 5" id="KW-0472">Membrane</keyword>
<dbReference type="Proteomes" id="UP000076532">
    <property type="component" value="Unassembled WGS sequence"/>
</dbReference>
<evidence type="ECO:0000313" key="7">
    <source>
        <dbReference type="EMBL" id="KZP27833.1"/>
    </source>
</evidence>
<dbReference type="EMBL" id="KV417506">
    <property type="protein sequence ID" value="KZP27833.1"/>
    <property type="molecule type" value="Genomic_DNA"/>
</dbReference>
<evidence type="ECO:0000313" key="8">
    <source>
        <dbReference type="Proteomes" id="UP000076532"/>
    </source>
</evidence>
<dbReference type="InterPro" id="IPR050307">
    <property type="entry name" value="Sterol_Desaturase_Related"/>
</dbReference>
<proteinExistence type="predicted"/>
<dbReference type="STRING" id="436010.A0A166R2N4"/>
<sequence>MFSPTLIWQDVLRNYPVTAIQFWTSITIQATCFWGLAVLYSFIPYFFPDFSARHKLQKNEKQPTWADIRECVLIVFRNQMVGISIMLLELYAQAKSGKAPSAVQFSPVLPSIPVIVRDMLLGMMMREVLFYYVHRACHHKLVYTAIHKTHHRFTAPVALAAQYATVTEHIFANIMPVALPPALLGMHQTTNWIFLAYQLISTTTVHSGYDFFSGYAKFHDLHHEKFNVAFGADGWLDWLHGTDGRKVKVEKARKVQGETETETEAKNAAVDGQVLGLLRSFKMMLY</sequence>
<feature type="domain" description="Fatty acid hydroxylase" evidence="6">
    <location>
        <begin position="119"/>
        <end position="242"/>
    </location>
</feature>
<evidence type="ECO:0000256" key="1">
    <source>
        <dbReference type="ARBA" id="ARBA00004370"/>
    </source>
</evidence>
<evidence type="ECO:0000256" key="3">
    <source>
        <dbReference type="ARBA" id="ARBA00022989"/>
    </source>
</evidence>
<dbReference type="GO" id="GO:0016491">
    <property type="term" value="F:oxidoreductase activity"/>
    <property type="evidence" value="ECO:0007669"/>
    <property type="project" value="InterPro"/>
</dbReference>
<dbReference type="InterPro" id="IPR006694">
    <property type="entry name" value="Fatty_acid_hydroxylase"/>
</dbReference>
<protein>
    <recommendedName>
        <fullName evidence="6">Fatty acid hydroxylase domain-containing protein</fullName>
    </recommendedName>
</protein>
<organism evidence="7 8">
    <name type="scientific">Athelia psychrophila</name>
    <dbReference type="NCBI Taxonomy" id="1759441"/>
    <lineage>
        <taxon>Eukaryota</taxon>
        <taxon>Fungi</taxon>
        <taxon>Dikarya</taxon>
        <taxon>Basidiomycota</taxon>
        <taxon>Agaricomycotina</taxon>
        <taxon>Agaricomycetes</taxon>
        <taxon>Agaricomycetidae</taxon>
        <taxon>Atheliales</taxon>
        <taxon>Atheliaceae</taxon>
        <taxon>Athelia</taxon>
    </lineage>
</organism>
<evidence type="ECO:0000259" key="6">
    <source>
        <dbReference type="Pfam" id="PF04116"/>
    </source>
</evidence>
<dbReference type="GO" id="GO:0016020">
    <property type="term" value="C:membrane"/>
    <property type="evidence" value="ECO:0007669"/>
    <property type="project" value="UniProtKB-SubCell"/>
</dbReference>
<name>A0A166R2N4_9AGAM</name>
<dbReference type="PANTHER" id="PTHR11863">
    <property type="entry name" value="STEROL DESATURASE"/>
    <property type="match status" value="1"/>
</dbReference>
<dbReference type="OrthoDB" id="408954at2759"/>
<evidence type="ECO:0000256" key="4">
    <source>
        <dbReference type="ARBA" id="ARBA00023136"/>
    </source>
</evidence>
<accession>A0A166R2N4</accession>
<dbReference type="GO" id="GO:0005506">
    <property type="term" value="F:iron ion binding"/>
    <property type="evidence" value="ECO:0007669"/>
    <property type="project" value="InterPro"/>
</dbReference>
<evidence type="ECO:0000256" key="2">
    <source>
        <dbReference type="ARBA" id="ARBA00022692"/>
    </source>
</evidence>
<keyword evidence="2 5" id="KW-0812">Transmembrane</keyword>
<dbReference type="GO" id="GO:0008610">
    <property type="term" value="P:lipid biosynthetic process"/>
    <property type="evidence" value="ECO:0007669"/>
    <property type="project" value="InterPro"/>
</dbReference>
<keyword evidence="8" id="KW-1185">Reference proteome</keyword>
<dbReference type="AlphaFoldDB" id="A0A166R2N4"/>
<comment type="subcellular location">
    <subcellularLocation>
        <location evidence="1">Membrane</location>
    </subcellularLocation>
</comment>
<keyword evidence="3 5" id="KW-1133">Transmembrane helix</keyword>
<reference evidence="7 8" key="1">
    <citation type="journal article" date="2016" name="Mol. Biol. Evol.">
        <title>Comparative Genomics of Early-Diverging Mushroom-Forming Fungi Provides Insights into the Origins of Lignocellulose Decay Capabilities.</title>
        <authorList>
            <person name="Nagy L.G."/>
            <person name="Riley R."/>
            <person name="Tritt A."/>
            <person name="Adam C."/>
            <person name="Daum C."/>
            <person name="Floudas D."/>
            <person name="Sun H."/>
            <person name="Yadav J.S."/>
            <person name="Pangilinan J."/>
            <person name="Larsson K.H."/>
            <person name="Matsuura K."/>
            <person name="Barry K."/>
            <person name="Labutti K."/>
            <person name="Kuo R."/>
            <person name="Ohm R.A."/>
            <person name="Bhattacharya S.S."/>
            <person name="Shirouzu T."/>
            <person name="Yoshinaga Y."/>
            <person name="Martin F.M."/>
            <person name="Grigoriev I.V."/>
            <person name="Hibbett D.S."/>
        </authorList>
    </citation>
    <scope>NUCLEOTIDE SEQUENCE [LARGE SCALE GENOMIC DNA]</scope>
    <source>
        <strain evidence="7 8">CBS 109695</strain>
    </source>
</reference>